<evidence type="ECO:0000313" key="1">
    <source>
        <dbReference type="EMBL" id="KRK32662.1"/>
    </source>
</evidence>
<organism evidence="1 2">
    <name type="scientific">Loigolactobacillus bifermentans DSM 20003</name>
    <dbReference type="NCBI Taxonomy" id="1423726"/>
    <lineage>
        <taxon>Bacteria</taxon>
        <taxon>Bacillati</taxon>
        <taxon>Bacillota</taxon>
        <taxon>Bacilli</taxon>
        <taxon>Lactobacillales</taxon>
        <taxon>Lactobacillaceae</taxon>
        <taxon>Loigolactobacillus</taxon>
    </lineage>
</organism>
<accession>A0A0R1GEF7</accession>
<evidence type="ECO:0000313" key="2">
    <source>
        <dbReference type="Proteomes" id="UP000051461"/>
    </source>
</evidence>
<name>A0A0R1GEF7_9LACO</name>
<proteinExistence type="predicted"/>
<protein>
    <submittedName>
        <fullName evidence="1">Uncharacterized protein</fullName>
    </submittedName>
</protein>
<reference evidence="1 2" key="1">
    <citation type="journal article" date="2015" name="Genome Announc.">
        <title>Expanding the biotechnology potential of lactobacilli through comparative genomics of 213 strains and associated genera.</title>
        <authorList>
            <person name="Sun Z."/>
            <person name="Harris H.M."/>
            <person name="McCann A."/>
            <person name="Guo C."/>
            <person name="Argimon S."/>
            <person name="Zhang W."/>
            <person name="Yang X."/>
            <person name="Jeffery I.B."/>
            <person name="Cooney J.C."/>
            <person name="Kagawa T.F."/>
            <person name="Liu W."/>
            <person name="Song Y."/>
            <person name="Salvetti E."/>
            <person name="Wrobel A."/>
            <person name="Rasinkangas P."/>
            <person name="Parkhill J."/>
            <person name="Rea M.C."/>
            <person name="O'Sullivan O."/>
            <person name="Ritari J."/>
            <person name="Douillard F.P."/>
            <person name="Paul Ross R."/>
            <person name="Yang R."/>
            <person name="Briner A.E."/>
            <person name="Felis G.E."/>
            <person name="de Vos W.M."/>
            <person name="Barrangou R."/>
            <person name="Klaenhammer T.R."/>
            <person name="Caufield P.W."/>
            <person name="Cui Y."/>
            <person name="Zhang H."/>
            <person name="O'Toole P.W."/>
        </authorList>
    </citation>
    <scope>NUCLEOTIDE SEQUENCE [LARGE SCALE GENOMIC DNA]</scope>
    <source>
        <strain evidence="1 2">DSM 20003</strain>
    </source>
</reference>
<gene>
    <name evidence="1" type="ORF">FC07_GL002095</name>
</gene>
<dbReference type="Proteomes" id="UP000051461">
    <property type="component" value="Unassembled WGS sequence"/>
</dbReference>
<dbReference type="PATRIC" id="fig|1423726.3.peg.2171"/>
<comment type="caution">
    <text evidence="1">The sequence shown here is derived from an EMBL/GenBank/DDBJ whole genome shotgun (WGS) entry which is preliminary data.</text>
</comment>
<dbReference type="AlphaFoldDB" id="A0A0R1GEF7"/>
<dbReference type="STRING" id="1423726.FC07_GL002095"/>
<dbReference type="EMBL" id="AZDA01000140">
    <property type="protein sequence ID" value="KRK32662.1"/>
    <property type="molecule type" value="Genomic_DNA"/>
</dbReference>
<keyword evidence="2" id="KW-1185">Reference proteome</keyword>
<sequence>MQQILFKAVYQALLLAQLTQKMLRYELIQVCRLGSILEGGLTYFHKNFQKSR</sequence>